<organism evidence="1 2">
    <name type="scientific">Hypoxylon rubiginosum</name>
    <dbReference type="NCBI Taxonomy" id="110542"/>
    <lineage>
        <taxon>Eukaryota</taxon>
        <taxon>Fungi</taxon>
        <taxon>Dikarya</taxon>
        <taxon>Ascomycota</taxon>
        <taxon>Pezizomycotina</taxon>
        <taxon>Sordariomycetes</taxon>
        <taxon>Xylariomycetidae</taxon>
        <taxon>Xylariales</taxon>
        <taxon>Hypoxylaceae</taxon>
        <taxon>Hypoxylon</taxon>
    </lineage>
</organism>
<accession>A0ACB9YL27</accession>
<gene>
    <name evidence="1" type="ORF">F4820DRAFT_155093</name>
</gene>
<proteinExistence type="predicted"/>
<name>A0ACB9YL27_9PEZI</name>
<comment type="caution">
    <text evidence="1">The sequence shown here is derived from an EMBL/GenBank/DDBJ whole genome shotgun (WGS) entry which is preliminary data.</text>
</comment>
<protein>
    <submittedName>
        <fullName evidence="1">Uncharacterized protein</fullName>
    </submittedName>
</protein>
<evidence type="ECO:0000313" key="2">
    <source>
        <dbReference type="Proteomes" id="UP001497700"/>
    </source>
</evidence>
<evidence type="ECO:0000313" key="1">
    <source>
        <dbReference type="EMBL" id="KAI4859649.1"/>
    </source>
</evidence>
<reference evidence="1 2" key="1">
    <citation type="journal article" date="2022" name="New Phytol.">
        <title>Ecological generalism drives hyperdiversity of secondary metabolite gene clusters in xylarialean endophytes.</title>
        <authorList>
            <person name="Franco M.E.E."/>
            <person name="Wisecaver J.H."/>
            <person name="Arnold A.E."/>
            <person name="Ju Y.M."/>
            <person name="Slot J.C."/>
            <person name="Ahrendt S."/>
            <person name="Moore L.P."/>
            <person name="Eastman K.E."/>
            <person name="Scott K."/>
            <person name="Konkel Z."/>
            <person name="Mondo S.J."/>
            <person name="Kuo A."/>
            <person name="Hayes R.D."/>
            <person name="Haridas S."/>
            <person name="Andreopoulos B."/>
            <person name="Riley R."/>
            <person name="LaButti K."/>
            <person name="Pangilinan J."/>
            <person name="Lipzen A."/>
            <person name="Amirebrahimi M."/>
            <person name="Yan J."/>
            <person name="Adam C."/>
            <person name="Keymanesh K."/>
            <person name="Ng V."/>
            <person name="Louie K."/>
            <person name="Northen T."/>
            <person name="Drula E."/>
            <person name="Henrissat B."/>
            <person name="Hsieh H.M."/>
            <person name="Youens-Clark K."/>
            <person name="Lutzoni F."/>
            <person name="Miadlikowska J."/>
            <person name="Eastwood D.C."/>
            <person name="Hamelin R.C."/>
            <person name="Grigoriev I.V."/>
            <person name="U'Ren J.M."/>
        </authorList>
    </citation>
    <scope>NUCLEOTIDE SEQUENCE [LARGE SCALE GENOMIC DNA]</scope>
    <source>
        <strain evidence="1 2">CBS 119005</strain>
    </source>
</reference>
<dbReference type="Proteomes" id="UP001497700">
    <property type="component" value="Unassembled WGS sequence"/>
</dbReference>
<dbReference type="EMBL" id="MU393620">
    <property type="protein sequence ID" value="KAI4859649.1"/>
    <property type="molecule type" value="Genomic_DNA"/>
</dbReference>
<keyword evidence="2" id="KW-1185">Reference proteome</keyword>
<sequence>MWELWRSSNRMRFLLLAVLAPVTVAAHDDELYQIHQLVKNHDFIRHPKREATCQQAGYNLCPASVDGGCCPDGYACAVSSCYATTAGPTTACGRAGYYNCPITAGAGACCPVGYICNKKACEPPAGVTGYSATCPTSFFGCASSLGYGCCPDGMQCGSQTCYNTTPQTLPVSATVTTTNANGDTITTVVTSTEVITPGGPDASATSSGTSVVGVPKLIPSTVSKLPAIETGSSSSSDDGGGLSGGQLGGIVGGAIALLLIIITIAAIILWRLKRTEKAARAAAGARHEEISVDPPHSQKSGFGQPSVSEVDGTDADSSAAAAAAARTARAARYRRARSPSSSTTAAGGDRSRSETPDYYGSNASTTPPAWPGYLAQQAPPPSEVASDGRQSSTDSYAVQRHHHHHPDGTSPPPPRPSVDSQGSRPRSHARQWSDVSELDGSVVSAHGVSELGSPDLAEAARRRSSSVTRKGRGGEGAGVGLGVGIGIAVPLGTLDEVTELHGYYGSADLAVGETGARLRAKNLSISSLEDGPSKSG</sequence>